<comment type="caution">
    <text evidence="1">The sequence shown here is derived from an EMBL/GenBank/DDBJ whole genome shotgun (WGS) entry which is preliminary data.</text>
</comment>
<proteinExistence type="predicted"/>
<dbReference type="OrthoDB" id="2687121at2759"/>
<evidence type="ECO:0000313" key="2">
    <source>
        <dbReference type="Proteomes" id="UP000772434"/>
    </source>
</evidence>
<gene>
    <name evidence="1" type="ORF">BDP27DRAFT_1237027</name>
</gene>
<feature type="non-terminal residue" evidence="1">
    <location>
        <position position="1"/>
    </location>
</feature>
<protein>
    <submittedName>
        <fullName evidence="1">Uncharacterized protein</fullName>
    </submittedName>
</protein>
<keyword evidence="2" id="KW-1185">Reference proteome</keyword>
<dbReference type="AlphaFoldDB" id="A0A9P5PDR6"/>
<sequence>CQNPKHGARRYQDKGDRLSTSNLRKHAIQCFSKDAVEAAIAGAPLSQLDGSIFAAFGRQGAKPVTVTHWAHTNAQIWYLMLAGRPQAVLPGRHTVVCDIKKSFERCEQRINTLLQVLMYFIGRLSFATDAWTSPNHRAMAAWTVHLQHKGSPRLHLCFCWMCSRSHRYSIFNHRSTIQHI</sequence>
<organism evidence="1 2">
    <name type="scientific">Rhodocollybia butyracea</name>
    <dbReference type="NCBI Taxonomy" id="206335"/>
    <lineage>
        <taxon>Eukaryota</taxon>
        <taxon>Fungi</taxon>
        <taxon>Dikarya</taxon>
        <taxon>Basidiomycota</taxon>
        <taxon>Agaricomycotina</taxon>
        <taxon>Agaricomycetes</taxon>
        <taxon>Agaricomycetidae</taxon>
        <taxon>Agaricales</taxon>
        <taxon>Marasmiineae</taxon>
        <taxon>Omphalotaceae</taxon>
        <taxon>Rhodocollybia</taxon>
    </lineage>
</organism>
<reference evidence="1" key="1">
    <citation type="submission" date="2020-11" db="EMBL/GenBank/DDBJ databases">
        <authorList>
            <consortium name="DOE Joint Genome Institute"/>
            <person name="Ahrendt S."/>
            <person name="Riley R."/>
            <person name="Andreopoulos W."/>
            <person name="Labutti K."/>
            <person name="Pangilinan J."/>
            <person name="Ruiz-Duenas F.J."/>
            <person name="Barrasa J.M."/>
            <person name="Sanchez-Garcia M."/>
            <person name="Camarero S."/>
            <person name="Miyauchi S."/>
            <person name="Serrano A."/>
            <person name="Linde D."/>
            <person name="Babiker R."/>
            <person name="Drula E."/>
            <person name="Ayuso-Fernandez I."/>
            <person name="Pacheco R."/>
            <person name="Padilla G."/>
            <person name="Ferreira P."/>
            <person name="Barriuso J."/>
            <person name="Kellner H."/>
            <person name="Castanera R."/>
            <person name="Alfaro M."/>
            <person name="Ramirez L."/>
            <person name="Pisabarro A.G."/>
            <person name="Kuo A."/>
            <person name="Tritt A."/>
            <person name="Lipzen A."/>
            <person name="He G."/>
            <person name="Yan M."/>
            <person name="Ng V."/>
            <person name="Cullen D."/>
            <person name="Martin F."/>
            <person name="Rosso M.-N."/>
            <person name="Henrissat B."/>
            <person name="Hibbett D."/>
            <person name="Martinez A.T."/>
            <person name="Grigoriev I.V."/>
        </authorList>
    </citation>
    <scope>NUCLEOTIDE SEQUENCE</scope>
    <source>
        <strain evidence="1">AH 40177</strain>
    </source>
</reference>
<accession>A0A9P5PDR6</accession>
<dbReference type="EMBL" id="JADNRY010000250">
    <property type="protein sequence ID" value="KAF9060305.1"/>
    <property type="molecule type" value="Genomic_DNA"/>
</dbReference>
<name>A0A9P5PDR6_9AGAR</name>
<evidence type="ECO:0000313" key="1">
    <source>
        <dbReference type="EMBL" id="KAF9060305.1"/>
    </source>
</evidence>
<dbReference type="Proteomes" id="UP000772434">
    <property type="component" value="Unassembled WGS sequence"/>
</dbReference>